<feature type="transmembrane region" description="Helical" evidence="1">
    <location>
        <begin position="12"/>
        <end position="37"/>
    </location>
</feature>
<organism evidence="2">
    <name type="scientific">Ornithinibacillus sp. 4-3</name>
    <dbReference type="NCBI Taxonomy" id="3231488"/>
    <lineage>
        <taxon>Bacteria</taxon>
        <taxon>Bacillati</taxon>
        <taxon>Bacillota</taxon>
        <taxon>Bacilli</taxon>
        <taxon>Bacillales</taxon>
        <taxon>Bacillaceae</taxon>
        <taxon>Ornithinibacillus</taxon>
    </lineage>
</organism>
<dbReference type="Pfam" id="PF14110">
    <property type="entry name" value="DUF4282"/>
    <property type="match status" value="1"/>
</dbReference>
<name>A0AB39HM62_9BACI</name>
<evidence type="ECO:0000256" key="1">
    <source>
        <dbReference type="SAM" id="Phobius"/>
    </source>
</evidence>
<sequence>MDKFLNFDSMITPLIIKVVFWIGVGVSVLAGLSMIIMGLNSTFGNGFQVISGLATIVVGPILVRIYCELLIIMFKMHESLQDIRQTLKKQSID</sequence>
<dbReference type="InterPro" id="IPR025557">
    <property type="entry name" value="DUF4282"/>
</dbReference>
<dbReference type="RefSeq" id="WP_368652341.1">
    <property type="nucleotide sequence ID" value="NZ_CP162599.1"/>
</dbReference>
<proteinExistence type="predicted"/>
<keyword evidence="1" id="KW-1133">Transmembrane helix</keyword>
<protein>
    <submittedName>
        <fullName evidence="2">DUF4282 domain-containing protein</fullName>
    </submittedName>
</protein>
<gene>
    <name evidence="2" type="ORF">AB4Y30_11320</name>
</gene>
<evidence type="ECO:0000313" key="2">
    <source>
        <dbReference type="EMBL" id="XDK31615.1"/>
    </source>
</evidence>
<keyword evidence="1" id="KW-0812">Transmembrane</keyword>
<accession>A0AB39HM62</accession>
<feature type="transmembrane region" description="Helical" evidence="1">
    <location>
        <begin position="49"/>
        <end position="74"/>
    </location>
</feature>
<reference evidence="2" key="1">
    <citation type="submission" date="2024-07" db="EMBL/GenBank/DDBJ databases">
        <title>Halotolerant mesophilic bacterium Ornithinibacillus sp. 4-3, sp. nov., isolated from soil.</title>
        <authorList>
            <person name="Sidarenka A.V."/>
            <person name="Guliayeva D.E."/>
            <person name="Leanovich S.I."/>
            <person name="Hileuskaya K.S."/>
            <person name="Akhremchuk A.E."/>
            <person name="Sikolenko M.A."/>
            <person name="Valentovich L.N."/>
        </authorList>
    </citation>
    <scope>NUCLEOTIDE SEQUENCE</scope>
    <source>
        <strain evidence="2">4-3</strain>
    </source>
</reference>
<keyword evidence="1" id="KW-0472">Membrane</keyword>
<dbReference type="AlphaFoldDB" id="A0AB39HM62"/>
<dbReference type="EMBL" id="CP162599">
    <property type="protein sequence ID" value="XDK31615.1"/>
    <property type="molecule type" value="Genomic_DNA"/>
</dbReference>